<keyword evidence="3" id="KW-1185">Reference proteome</keyword>
<dbReference type="EMBL" id="CM000884">
    <property type="protein sequence ID" value="KQJ84792.1"/>
    <property type="molecule type" value="Genomic_DNA"/>
</dbReference>
<dbReference type="InterPro" id="IPR032675">
    <property type="entry name" value="LRR_dom_sf"/>
</dbReference>
<reference evidence="1" key="2">
    <citation type="submission" date="2017-06" db="EMBL/GenBank/DDBJ databases">
        <title>WGS assembly of Brachypodium distachyon.</title>
        <authorList>
            <consortium name="The International Brachypodium Initiative"/>
            <person name="Lucas S."/>
            <person name="Harmon-Smith M."/>
            <person name="Lail K."/>
            <person name="Tice H."/>
            <person name="Grimwood J."/>
            <person name="Bruce D."/>
            <person name="Barry K."/>
            <person name="Shu S."/>
            <person name="Lindquist E."/>
            <person name="Wang M."/>
            <person name="Pitluck S."/>
            <person name="Vogel J.P."/>
            <person name="Garvin D.F."/>
            <person name="Mockler T.C."/>
            <person name="Schmutz J."/>
            <person name="Rokhsar D."/>
            <person name="Bevan M.W."/>
        </authorList>
    </citation>
    <scope>NUCLEOTIDE SEQUENCE</scope>
    <source>
        <strain evidence="1">Bd21</strain>
    </source>
</reference>
<dbReference type="Proteomes" id="UP000008810">
    <property type="component" value="Chromosome 5"/>
</dbReference>
<evidence type="ECO:0000313" key="1">
    <source>
        <dbReference type="EMBL" id="KQJ84792.1"/>
    </source>
</evidence>
<dbReference type="EnsemblPlants" id="KQJ84792">
    <property type="protein sequence ID" value="KQJ84792"/>
    <property type="gene ID" value="BRADI_5g22866v3"/>
</dbReference>
<reference evidence="2" key="3">
    <citation type="submission" date="2018-08" db="UniProtKB">
        <authorList>
            <consortium name="EnsemblPlants"/>
        </authorList>
    </citation>
    <scope>IDENTIFICATION</scope>
    <source>
        <strain evidence="2">cv. Bd21</strain>
    </source>
</reference>
<dbReference type="OrthoDB" id="695275at2759"/>
<dbReference type="InParanoid" id="A0A0Q3IF38"/>
<sequence>MSFWPSCRIHGDAAAALKPHLSHILTVVSRRGFKRGGLMASPPTWPINIIILHTTSEFFAGSNPSRPDDKEAFSHCSKLFDLETGTNTGFLAAPICSLFSSTLTRLDFSFDDEVQYLTKEQEEALQLLTALQELRFSQGPKLQRLPAGLHELINLKKLQISFCGAIRSLTSLPSSLQELQIFDCGAIKLLPKDGLPGSMVELIVRDSNSEELKRQCRKLIGTIPIIRT</sequence>
<reference evidence="1 2" key="1">
    <citation type="journal article" date="2010" name="Nature">
        <title>Genome sequencing and analysis of the model grass Brachypodium distachyon.</title>
        <authorList>
            <consortium name="International Brachypodium Initiative"/>
        </authorList>
    </citation>
    <scope>NUCLEOTIDE SEQUENCE [LARGE SCALE GENOMIC DNA]</scope>
    <source>
        <strain evidence="1 2">Bd21</strain>
    </source>
</reference>
<gene>
    <name evidence="1" type="ORF">BRADI_5g22866v3</name>
</gene>
<dbReference type="Gene3D" id="3.80.10.10">
    <property type="entry name" value="Ribonuclease Inhibitor"/>
    <property type="match status" value="1"/>
</dbReference>
<dbReference type="SUPFAM" id="SSF52058">
    <property type="entry name" value="L domain-like"/>
    <property type="match status" value="1"/>
</dbReference>
<dbReference type="Gramene" id="KQJ84792">
    <property type="protein sequence ID" value="KQJ84792"/>
    <property type="gene ID" value="BRADI_5g22866v3"/>
</dbReference>
<accession>A0A0Q3IF38</accession>
<proteinExistence type="predicted"/>
<evidence type="ECO:0000313" key="3">
    <source>
        <dbReference type="Proteomes" id="UP000008810"/>
    </source>
</evidence>
<organism evidence="1">
    <name type="scientific">Brachypodium distachyon</name>
    <name type="common">Purple false brome</name>
    <name type="synonym">Trachynia distachya</name>
    <dbReference type="NCBI Taxonomy" id="15368"/>
    <lineage>
        <taxon>Eukaryota</taxon>
        <taxon>Viridiplantae</taxon>
        <taxon>Streptophyta</taxon>
        <taxon>Embryophyta</taxon>
        <taxon>Tracheophyta</taxon>
        <taxon>Spermatophyta</taxon>
        <taxon>Magnoliopsida</taxon>
        <taxon>Liliopsida</taxon>
        <taxon>Poales</taxon>
        <taxon>Poaceae</taxon>
        <taxon>BOP clade</taxon>
        <taxon>Pooideae</taxon>
        <taxon>Stipodae</taxon>
        <taxon>Brachypodieae</taxon>
        <taxon>Brachypodium</taxon>
    </lineage>
</organism>
<evidence type="ECO:0008006" key="4">
    <source>
        <dbReference type="Google" id="ProtNLM"/>
    </source>
</evidence>
<name>A0A0Q3IF38_BRADI</name>
<dbReference type="AlphaFoldDB" id="A0A0Q3IF38"/>
<evidence type="ECO:0000313" key="2">
    <source>
        <dbReference type="EnsemblPlants" id="KQJ84792"/>
    </source>
</evidence>
<protein>
    <recommendedName>
        <fullName evidence="4">NB-ARC domain-containing protein</fullName>
    </recommendedName>
</protein>